<dbReference type="PANTHER" id="PTHR30050">
    <property type="entry name" value="CHROMOSOMAL REPLICATION INITIATOR PROTEIN DNAA"/>
    <property type="match status" value="1"/>
</dbReference>
<accession>A0A919AYZ7</accession>
<dbReference type="InterPro" id="IPR027417">
    <property type="entry name" value="P-loop_NTPase"/>
</dbReference>
<evidence type="ECO:0000313" key="4">
    <source>
        <dbReference type="Proteomes" id="UP000630718"/>
    </source>
</evidence>
<comment type="caution">
    <text evidence="3">The sequence shown here is derived from an EMBL/GenBank/DDBJ whole genome shotgun (WGS) entry which is preliminary data.</text>
</comment>
<proteinExistence type="predicted"/>
<feature type="region of interest" description="Disordered" evidence="1">
    <location>
        <begin position="1"/>
        <end position="22"/>
    </location>
</feature>
<dbReference type="Proteomes" id="UP000630718">
    <property type="component" value="Unassembled WGS sequence"/>
</dbReference>
<keyword evidence="4" id="KW-1185">Reference proteome</keyword>
<dbReference type="EMBL" id="BNBI01000023">
    <property type="protein sequence ID" value="GHF33279.1"/>
    <property type="molecule type" value="Genomic_DNA"/>
</dbReference>
<dbReference type="InterPro" id="IPR002611">
    <property type="entry name" value="IstB_ATP-bd"/>
</dbReference>
<name>A0A919AYZ7_9ACTN</name>
<feature type="domain" description="IstB-like ATP-binding" evidence="2">
    <location>
        <begin position="19"/>
        <end position="156"/>
    </location>
</feature>
<evidence type="ECO:0000256" key="1">
    <source>
        <dbReference type="SAM" id="MobiDB-lite"/>
    </source>
</evidence>
<dbReference type="PANTHER" id="PTHR30050:SF4">
    <property type="entry name" value="ATP-BINDING PROTEIN RV3427C IN INSERTION SEQUENCE-RELATED"/>
    <property type="match status" value="1"/>
</dbReference>
<evidence type="ECO:0000259" key="2">
    <source>
        <dbReference type="Pfam" id="PF01695"/>
    </source>
</evidence>
<dbReference type="Gene3D" id="3.40.50.300">
    <property type="entry name" value="P-loop containing nucleotide triphosphate hydrolases"/>
    <property type="match status" value="1"/>
</dbReference>
<dbReference type="GO" id="GO:0006260">
    <property type="term" value="P:DNA replication"/>
    <property type="evidence" value="ECO:0007669"/>
    <property type="project" value="TreeGrafter"/>
</dbReference>
<dbReference type="Pfam" id="PF01695">
    <property type="entry name" value="IstB_IS21"/>
    <property type="match status" value="1"/>
</dbReference>
<organism evidence="3 4">
    <name type="scientific">Streptomyces fumanus</name>
    <dbReference type="NCBI Taxonomy" id="67302"/>
    <lineage>
        <taxon>Bacteria</taxon>
        <taxon>Bacillati</taxon>
        <taxon>Actinomycetota</taxon>
        <taxon>Actinomycetes</taxon>
        <taxon>Kitasatosporales</taxon>
        <taxon>Streptomycetaceae</taxon>
        <taxon>Streptomyces</taxon>
    </lineage>
</organism>
<evidence type="ECO:0000313" key="3">
    <source>
        <dbReference type="EMBL" id="GHF33279.1"/>
    </source>
</evidence>
<reference evidence="3" key="1">
    <citation type="journal article" date="2014" name="Int. J. Syst. Evol. Microbiol.">
        <title>Complete genome sequence of Corynebacterium casei LMG S-19264T (=DSM 44701T), isolated from a smear-ripened cheese.</title>
        <authorList>
            <consortium name="US DOE Joint Genome Institute (JGI-PGF)"/>
            <person name="Walter F."/>
            <person name="Albersmeier A."/>
            <person name="Kalinowski J."/>
            <person name="Ruckert C."/>
        </authorList>
    </citation>
    <scope>NUCLEOTIDE SEQUENCE</scope>
    <source>
        <strain evidence="3">JCM 4477</strain>
    </source>
</reference>
<sequence length="156" mass="17225">MPPARGTQEGPAGQGGQFSRPRRLEDFEFDKNPNIVPEQVNTLADPARVKAGLPLCLIGDSGTGESHLLIEIGTAIAEAGLRVRYTTTANLVHELAEAADENKLNRALARYRRVDLLCLYEFGYLDLDKTGARLLFRVFTEREERRAIAIASNAPF</sequence>
<dbReference type="AlphaFoldDB" id="A0A919AYZ7"/>
<dbReference type="GO" id="GO:0005524">
    <property type="term" value="F:ATP binding"/>
    <property type="evidence" value="ECO:0007669"/>
    <property type="project" value="InterPro"/>
</dbReference>
<dbReference type="SUPFAM" id="SSF52540">
    <property type="entry name" value="P-loop containing nucleoside triphosphate hydrolases"/>
    <property type="match status" value="1"/>
</dbReference>
<reference evidence="3" key="2">
    <citation type="submission" date="2020-09" db="EMBL/GenBank/DDBJ databases">
        <authorList>
            <person name="Sun Q."/>
            <person name="Ohkuma M."/>
        </authorList>
    </citation>
    <scope>NUCLEOTIDE SEQUENCE</scope>
    <source>
        <strain evidence="3">JCM 4477</strain>
    </source>
</reference>
<gene>
    <name evidence="3" type="ORF">GCM10018772_68630</name>
</gene>
<protein>
    <recommendedName>
        <fullName evidence="2">IstB-like ATP-binding domain-containing protein</fullName>
    </recommendedName>
</protein>